<evidence type="ECO:0000313" key="2">
    <source>
        <dbReference type="Proteomes" id="UP000324800"/>
    </source>
</evidence>
<reference evidence="1 2" key="1">
    <citation type="submission" date="2019-03" db="EMBL/GenBank/DDBJ databases">
        <title>Single cell metagenomics reveals metabolic interactions within the superorganism composed of flagellate Streblomastix strix and complex community of Bacteroidetes bacteria on its surface.</title>
        <authorList>
            <person name="Treitli S.C."/>
            <person name="Kolisko M."/>
            <person name="Husnik F."/>
            <person name="Keeling P."/>
            <person name="Hampl V."/>
        </authorList>
    </citation>
    <scope>NUCLEOTIDE SEQUENCE [LARGE SCALE GENOMIC DNA]</scope>
    <source>
        <strain evidence="1">ST1C</strain>
    </source>
</reference>
<accession>A0A5J4T6C7</accession>
<dbReference type="Proteomes" id="UP000324800">
    <property type="component" value="Unassembled WGS sequence"/>
</dbReference>
<sequence>VPLWQLRSVYIVFNNFIFIEYLKLDYIPLGHDNHLLISNSSHVLCMCQIMFRLDPLLPVMSLLNV</sequence>
<protein>
    <submittedName>
        <fullName evidence="1">Uncharacterized protein</fullName>
    </submittedName>
</protein>
<dbReference type="EMBL" id="SNRW01037424">
    <property type="protein sequence ID" value="KAA6353797.1"/>
    <property type="molecule type" value="Genomic_DNA"/>
</dbReference>
<gene>
    <name evidence="1" type="ORF">EZS28_050676</name>
</gene>
<evidence type="ECO:0000313" key="1">
    <source>
        <dbReference type="EMBL" id="KAA6353797.1"/>
    </source>
</evidence>
<organism evidence="1 2">
    <name type="scientific">Streblomastix strix</name>
    <dbReference type="NCBI Taxonomy" id="222440"/>
    <lineage>
        <taxon>Eukaryota</taxon>
        <taxon>Metamonada</taxon>
        <taxon>Preaxostyla</taxon>
        <taxon>Oxymonadida</taxon>
        <taxon>Streblomastigidae</taxon>
        <taxon>Streblomastix</taxon>
    </lineage>
</organism>
<name>A0A5J4T6C7_9EUKA</name>
<comment type="caution">
    <text evidence="1">The sequence shown here is derived from an EMBL/GenBank/DDBJ whole genome shotgun (WGS) entry which is preliminary data.</text>
</comment>
<proteinExistence type="predicted"/>
<feature type="non-terminal residue" evidence="1">
    <location>
        <position position="1"/>
    </location>
</feature>
<dbReference type="AlphaFoldDB" id="A0A5J4T6C7"/>